<dbReference type="EMBL" id="QRDW01000007">
    <property type="protein sequence ID" value="RED48512.1"/>
    <property type="molecule type" value="Genomic_DNA"/>
</dbReference>
<feature type="domain" description="HTH lysR-type" evidence="5">
    <location>
        <begin position="5"/>
        <end position="62"/>
    </location>
</feature>
<dbReference type="GO" id="GO:0043565">
    <property type="term" value="F:sequence-specific DNA binding"/>
    <property type="evidence" value="ECO:0007669"/>
    <property type="project" value="TreeGrafter"/>
</dbReference>
<dbReference type="InterPro" id="IPR005119">
    <property type="entry name" value="LysR_subst-bd"/>
</dbReference>
<name>A0A3D9HG86_9PROT</name>
<keyword evidence="2" id="KW-0805">Transcription regulation</keyword>
<dbReference type="NCBIfam" id="NF008352">
    <property type="entry name" value="PRK11139.1"/>
    <property type="match status" value="1"/>
</dbReference>
<protein>
    <submittedName>
        <fullName evidence="6">LysR family glycine cleavage system transcriptional activator</fullName>
    </submittedName>
</protein>
<dbReference type="Proteomes" id="UP000256845">
    <property type="component" value="Unassembled WGS sequence"/>
</dbReference>
<evidence type="ECO:0000259" key="5">
    <source>
        <dbReference type="PROSITE" id="PS50931"/>
    </source>
</evidence>
<proteinExistence type="inferred from homology"/>
<dbReference type="InterPro" id="IPR036388">
    <property type="entry name" value="WH-like_DNA-bd_sf"/>
</dbReference>
<keyword evidence="7" id="KW-1185">Reference proteome</keyword>
<dbReference type="Pfam" id="PF00126">
    <property type="entry name" value="HTH_1"/>
    <property type="match status" value="1"/>
</dbReference>
<keyword evidence="3" id="KW-0238">DNA-binding</keyword>
<comment type="caution">
    <text evidence="6">The sequence shown here is derived from an EMBL/GenBank/DDBJ whole genome shotgun (WGS) entry which is preliminary data.</text>
</comment>
<dbReference type="GO" id="GO:0003700">
    <property type="term" value="F:DNA-binding transcription factor activity"/>
    <property type="evidence" value="ECO:0007669"/>
    <property type="project" value="InterPro"/>
</dbReference>
<evidence type="ECO:0000256" key="3">
    <source>
        <dbReference type="ARBA" id="ARBA00023125"/>
    </source>
</evidence>
<dbReference type="InterPro" id="IPR000847">
    <property type="entry name" value="LysR_HTH_N"/>
</dbReference>
<dbReference type="PANTHER" id="PTHR30537:SF74">
    <property type="entry name" value="HTH-TYPE TRANSCRIPTIONAL REGULATOR TRPI"/>
    <property type="match status" value="1"/>
</dbReference>
<evidence type="ECO:0000256" key="1">
    <source>
        <dbReference type="ARBA" id="ARBA00009437"/>
    </source>
</evidence>
<evidence type="ECO:0000256" key="2">
    <source>
        <dbReference type="ARBA" id="ARBA00023015"/>
    </source>
</evidence>
<dbReference type="InterPro" id="IPR058163">
    <property type="entry name" value="LysR-type_TF_proteobact-type"/>
</dbReference>
<dbReference type="AlphaFoldDB" id="A0A3D9HG86"/>
<dbReference type="SUPFAM" id="SSF46785">
    <property type="entry name" value="Winged helix' DNA-binding domain"/>
    <property type="match status" value="1"/>
</dbReference>
<dbReference type="Gene3D" id="1.10.10.10">
    <property type="entry name" value="Winged helix-like DNA-binding domain superfamily/Winged helix DNA-binding domain"/>
    <property type="match status" value="1"/>
</dbReference>
<comment type="similarity">
    <text evidence="1">Belongs to the LysR transcriptional regulatory family.</text>
</comment>
<dbReference type="GO" id="GO:0006351">
    <property type="term" value="P:DNA-templated transcription"/>
    <property type="evidence" value="ECO:0007669"/>
    <property type="project" value="TreeGrafter"/>
</dbReference>
<evidence type="ECO:0000313" key="7">
    <source>
        <dbReference type="Proteomes" id="UP000256845"/>
    </source>
</evidence>
<organism evidence="6 7">
    <name type="scientific">Aestuariispira insulae</name>
    <dbReference type="NCBI Taxonomy" id="1461337"/>
    <lineage>
        <taxon>Bacteria</taxon>
        <taxon>Pseudomonadati</taxon>
        <taxon>Pseudomonadota</taxon>
        <taxon>Alphaproteobacteria</taxon>
        <taxon>Rhodospirillales</taxon>
        <taxon>Kiloniellaceae</taxon>
        <taxon>Aestuariispira</taxon>
    </lineage>
</organism>
<keyword evidence="4" id="KW-0804">Transcription</keyword>
<dbReference type="PROSITE" id="PS50931">
    <property type="entry name" value="HTH_LYSR"/>
    <property type="match status" value="1"/>
</dbReference>
<dbReference type="SUPFAM" id="SSF53850">
    <property type="entry name" value="Periplasmic binding protein-like II"/>
    <property type="match status" value="1"/>
</dbReference>
<dbReference type="PRINTS" id="PR00039">
    <property type="entry name" value="HTHLYSR"/>
</dbReference>
<dbReference type="InterPro" id="IPR036390">
    <property type="entry name" value="WH_DNA-bd_sf"/>
</dbReference>
<dbReference type="Gene3D" id="3.40.190.10">
    <property type="entry name" value="Periplasmic binding protein-like II"/>
    <property type="match status" value="2"/>
</dbReference>
<dbReference type="PANTHER" id="PTHR30537">
    <property type="entry name" value="HTH-TYPE TRANSCRIPTIONAL REGULATOR"/>
    <property type="match status" value="1"/>
</dbReference>
<gene>
    <name evidence="6" type="ORF">DFP90_10715</name>
</gene>
<evidence type="ECO:0000256" key="4">
    <source>
        <dbReference type="ARBA" id="ARBA00023163"/>
    </source>
</evidence>
<dbReference type="CDD" id="cd08432">
    <property type="entry name" value="PBP2_GcdR_TrpI_HvrB_AmpR_like"/>
    <property type="match status" value="1"/>
</dbReference>
<dbReference type="OrthoDB" id="7282659at2"/>
<evidence type="ECO:0000313" key="6">
    <source>
        <dbReference type="EMBL" id="RED48512.1"/>
    </source>
</evidence>
<dbReference type="RefSeq" id="WP_115937464.1">
    <property type="nucleotide sequence ID" value="NZ_QRDW01000007.1"/>
</dbReference>
<reference evidence="6 7" key="1">
    <citation type="submission" date="2018-07" db="EMBL/GenBank/DDBJ databases">
        <title>Genomic Encyclopedia of Type Strains, Phase III (KMG-III): the genomes of soil and plant-associated and newly described type strains.</title>
        <authorList>
            <person name="Whitman W."/>
        </authorList>
    </citation>
    <scope>NUCLEOTIDE SEQUENCE [LARGE SCALE GENOMIC DNA]</scope>
    <source>
        <strain evidence="6 7">CECT 8488</strain>
    </source>
</reference>
<accession>A0A3D9HG86</accession>
<sequence length="306" mass="34686">MRPLPPIAALRALEAAARHLSFTRASEELNVTQSAISHQIRHMEEFWGFKLFIRQKRGLVLSEQAKVLVPVIRDFLERMEVSLTQLAEEEVRGALKVSLLQSFAVKWLVPRLPDFQARHPDIDVWISTNDNCIDFADGEADMAIRLGGGNYPGLFCELMLTEKVFPACSPGLIEQYGMPETPSDLLQMPLLLRNNEERTSTWQEWFRRAGLMNPLLGDGPRFPDTNMALQAAYSDQGVALVRSAHVGEDLKLGRLVKLFDVDYESASAYYIVCPKHQEDRPKIKAFRAWLADQAIEARMEYDVLGI</sequence>
<dbReference type="Pfam" id="PF03466">
    <property type="entry name" value="LysR_substrate"/>
    <property type="match status" value="1"/>
</dbReference>